<reference evidence="3 5" key="1">
    <citation type="journal article" date="2016" name="Front. Microbiol.">
        <title>Genome Sequence of the Piezophilic, Mesophilic Sulfate-Reducing Bacterium Desulfovibrio indicus J2T.</title>
        <authorList>
            <person name="Cao J."/>
            <person name="Maignien L."/>
            <person name="Shao Z."/>
            <person name="Alain K."/>
            <person name="Jebbar M."/>
        </authorList>
    </citation>
    <scope>NUCLEOTIDE SEQUENCE [LARGE SCALE GENOMIC DNA]</scope>
    <source>
        <strain evidence="3 5">J2</strain>
    </source>
</reference>
<dbReference type="EMBL" id="CP014206">
    <property type="protein sequence ID" value="AMK10039.1"/>
    <property type="molecule type" value="Genomic_DNA"/>
</dbReference>
<proteinExistence type="predicted"/>
<protein>
    <submittedName>
        <fullName evidence="4">Polar amino acid transport system substrate-binding protein</fullName>
    </submittedName>
</protein>
<dbReference type="Pfam" id="PF00497">
    <property type="entry name" value="SBP_bac_3"/>
    <property type="match status" value="1"/>
</dbReference>
<dbReference type="Proteomes" id="UP000295506">
    <property type="component" value="Unassembled WGS sequence"/>
</dbReference>
<evidence type="ECO:0000259" key="2">
    <source>
        <dbReference type="Pfam" id="PF00497"/>
    </source>
</evidence>
<gene>
    <name evidence="3" type="ORF">AWY79_02370</name>
    <name evidence="4" type="ORF">EDC59_11074</name>
</gene>
<evidence type="ECO:0000313" key="5">
    <source>
        <dbReference type="Proteomes" id="UP000055611"/>
    </source>
</evidence>
<dbReference type="RefSeq" id="WP_066799739.1">
    <property type="nucleotide sequence ID" value="NZ_CP014206.1"/>
</dbReference>
<evidence type="ECO:0000313" key="3">
    <source>
        <dbReference type="EMBL" id="AMK10039.1"/>
    </source>
</evidence>
<keyword evidence="5" id="KW-1185">Reference proteome</keyword>
<dbReference type="EMBL" id="SOBK01000010">
    <property type="protein sequence ID" value="TDT86993.1"/>
    <property type="molecule type" value="Genomic_DNA"/>
</dbReference>
<accession>A0A126QJX9</accession>
<dbReference type="SUPFAM" id="SSF53850">
    <property type="entry name" value="Periplasmic binding protein-like II"/>
    <property type="match status" value="1"/>
</dbReference>
<sequence length="280" mass="30708">MTTAYFERLRARVAILLLAAAVGVALSVVSSPAPCAAQERLLVVADRRMPYNGEPGDPREGYAVEILRAVFERKGYEVEYALLPWKRAVQDVRTGSADILIGAVREEMPDLIYPKQSLGRADLCFYSTDKDWRFTGPDSLGGVVTGFVPGHSYPDWFLQAFKDQPTRFHALHGGDAFSRMLAMLVEGRVQVIPGSRAVADYYIRTGQFQEQVFFGGCSDGDTRDLFFALSPANMPRASLLADALDSGVDTLRNTGQLNHLLIKYGLKDWLGLGQAAGPGN</sequence>
<dbReference type="AlphaFoldDB" id="A0A126QJX9"/>
<dbReference type="PANTHER" id="PTHR35936:SF25">
    <property type="entry name" value="ABC TRANSPORTER SUBSTRATE-BINDING PROTEIN"/>
    <property type="match status" value="1"/>
</dbReference>
<feature type="domain" description="Solute-binding protein family 3/N-terminal" evidence="2">
    <location>
        <begin position="57"/>
        <end position="265"/>
    </location>
</feature>
<evidence type="ECO:0000256" key="1">
    <source>
        <dbReference type="ARBA" id="ARBA00022729"/>
    </source>
</evidence>
<evidence type="ECO:0000313" key="4">
    <source>
        <dbReference type="EMBL" id="TDT86993.1"/>
    </source>
</evidence>
<organism evidence="4 6">
    <name type="scientific">Pseudodesulfovibrio indicus</name>
    <dbReference type="NCBI Taxonomy" id="1716143"/>
    <lineage>
        <taxon>Bacteria</taxon>
        <taxon>Pseudomonadati</taxon>
        <taxon>Thermodesulfobacteriota</taxon>
        <taxon>Desulfovibrionia</taxon>
        <taxon>Desulfovibrionales</taxon>
        <taxon>Desulfovibrionaceae</taxon>
    </lineage>
</organism>
<dbReference type="InterPro" id="IPR001638">
    <property type="entry name" value="Solute-binding_3/MltF_N"/>
</dbReference>
<name>A0A126QJX9_9BACT</name>
<dbReference type="PANTHER" id="PTHR35936">
    <property type="entry name" value="MEMBRANE-BOUND LYTIC MUREIN TRANSGLYCOSYLASE F"/>
    <property type="match status" value="1"/>
</dbReference>
<evidence type="ECO:0000313" key="6">
    <source>
        <dbReference type="Proteomes" id="UP000295506"/>
    </source>
</evidence>
<dbReference type="KEGG" id="dej:AWY79_02370"/>
<keyword evidence="1" id="KW-0732">Signal</keyword>
<dbReference type="Gene3D" id="3.40.190.10">
    <property type="entry name" value="Periplasmic binding protein-like II"/>
    <property type="match status" value="2"/>
</dbReference>
<reference evidence="4 6" key="2">
    <citation type="submission" date="2019-03" db="EMBL/GenBank/DDBJ databases">
        <title>Genomic Encyclopedia of Type Strains, Phase IV (KMG-IV): sequencing the most valuable type-strain genomes for metagenomic binning, comparative biology and taxonomic classification.</title>
        <authorList>
            <person name="Goeker M."/>
        </authorList>
    </citation>
    <scope>NUCLEOTIDE SEQUENCE [LARGE SCALE GENOMIC DNA]</scope>
    <source>
        <strain evidence="4 6">DSM 101483</strain>
    </source>
</reference>
<dbReference type="Proteomes" id="UP000055611">
    <property type="component" value="Chromosome"/>
</dbReference>